<proteinExistence type="predicted"/>
<gene>
    <name evidence="1" type="ORF">GCM10007916_19090</name>
</gene>
<sequence length="190" mass="21716">MAKILLSLHGFHSSPESLKARQLAEYIGHNHPEITFICPQLPCLPEQMWQLIESIFEKYKNDSIGIVGSSLGGYLATKVAEVYKNRVILVNPAVTPYLLLQTYAGEQVHPHTDQHYQIDNHFMQQLIALDVDNISEPHNSWVLLQQGDEVLDHQQALQKYQGCKITCEEGGDHSFIGFERYIPDIIRFLF</sequence>
<dbReference type="Gene3D" id="3.40.50.1820">
    <property type="entry name" value="alpha/beta hydrolase"/>
    <property type="match status" value="1"/>
</dbReference>
<dbReference type="Proteomes" id="UP001157353">
    <property type="component" value="Unassembled WGS sequence"/>
</dbReference>
<comment type="caution">
    <text evidence="1">The sequence shown here is derived from an EMBL/GenBank/DDBJ whole genome shotgun (WGS) entry which is preliminary data.</text>
</comment>
<dbReference type="PANTHER" id="PTHR35602">
    <property type="entry name" value="ESTERASE YQIA-RELATED"/>
    <property type="match status" value="1"/>
</dbReference>
<dbReference type="PANTHER" id="PTHR35602:SF3">
    <property type="entry name" value="ESTERASE YQIA"/>
    <property type="match status" value="1"/>
</dbReference>
<accession>A0ABQ6E0J9</accession>
<dbReference type="InterPro" id="IPR029058">
    <property type="entry name" value="AB_hydrolase_fold"/>
</dbReference>
<reference evidence="2" key="1">
    <citation type="journal article" date="2019" name="Int. J. Syst. Evol. Microbiol.">
        <title>The Global Catalogue of Microorganisms (GCM) 10K type strain sequencing project: providing services to taxonomists for standard genome sequencing and annotation.</title>
        <authorList>
            <consortium name="The Broad Institute Genomics Platform"/>
            <consortium name="The Broad Institute Genome Sequencing Center for Infectious Disease"/>
            <person name="Wu L."/>
            <person name="Ma J."/>
        </authorList>
    </citation>
    <scope>NUCLEOTIDE SEQUENCE [LARGE SCALE GENOMIC DNA]</scope>
    <source>
        <strain evidence="2">NBRC 103166</strain>
    </source>
</reference>
<dbReference type="InterPro" id="IPR008886">
    <property type="entry name" value="UPF0227/Esterase_YqiA"/>
</dbReference>
<dbReference type="EMBL" id="BSPQ01000005">
    <property type="protein sequence ID" value="GLS90842.1"/>
    <property type="molecule type" value="Genomic_DNA"/>
</dbReference>
<evidence type="ECO:0000313" key="1">
    <source>
        <dbReference type="EMBL" id="GLS90842.1"/>
    </source>
</evidence>
<evidence type="ECO:0000313" key="2">
    <source>
        <dbReference type="Proteomes" id="UP001157353"/>
    </source>
</evidence>
<name>A0ABQ6E0J9_9GAMM</name>
<dbReference type="Pfam" id="PF05728">
    <property type="entry name" value="UPF0227"/>
    <property type="match status" value="1"/>
</dbReference>
<dbReference type="RefSeq" id="WP_284203956.1">
    <property type="nucleotide sequence ID" value="NZ_BSPQ01000005.1"/>
</dbReference>
<protein>
    <submittedName>
        <fullName evidence="1">Esterase YqiA</fullName>
    </submittedName>
</protein>
<dbReference type="SUPFAM" id="SSF53474">
    <property type="entry name" value="alpha/beta-Hydrolases"/>
    <property type="match status" value="1"/>
</dbReference>
<keyword evidence="2" id="KW-1185">Reference proteome</keyword>
<organism evidence="1 2">
    <name type="scientific">Psychromonas marina</name>
    <dbReference type="NCBI Taxonomy" id="88364"/>
    <lineage>
        <taxon>Bacteria</taxon>
        <taxon>Pseudomonadati</taxon>
        <taxon>Pseudomonadota</taxon>
        <taxon>Gammaproteobacteria</taxon>
        <taxon>Alteromonadales</taxon>
        <taxon>Psychromonadaceae</taxon>
        <taxon>Psychromonas</taxon>
    </lineage>
</organism>